<comment type="caution">
    <text evidence="14">The sequence shown here is derived from an EMBL/GenBank/DDBJ whole genome shotgun (WGS) entry which is preliminary data.</text>
</comment>
<evidence type="ECO:0000256" key="12">
    <source>
        <dbReference type="SAM" id="MobiDB-lite"/>
    </source>
</evidence>
<feature type="region of interest" description="Disordered" evidence="12">
    <location>
        <begin position="1"/>
        <end position="136"/>
    </location>
</feature>
<keyword evidence="8 14" id="KW-0067">ATP-binding</keyword>
<dbReference type="FunFam" id="3.40.50.300:FF:000471">
    <property type="entry name" value="ATP-binding cassette, sub-family F (GCN20), member 1"/>
    <property type="match status" value="1"/>
</dbReference>
<dbReference type="GO" id="GO:0005524">
    <property type="term" value="F:ATP binding"/>
    <property type="evidence" value="ECO:0007669"/>
    <property type="project" value="UniProtKB-KW"/>
</dbReference>
<evidence type="ECO:0000256" key="7">
    <source>
        <dbReference type="ARBA" id="ARBA00022741"/>
    </source>
</evidence>
<feature type="compositionally biased region" description="Basic and acidic residues" evidence="12">
    <location>
        <begin position="70"/>
        <end position="80"/>
    </location>
</feature>
<proteinExistence type="predicted"/>
<feature type="compositionally biased region" description="Basic and acidic residues" evidence="12">
    <location>
        <begin position="428"/>
        <end position="450"/>
    </location>
</feature>
<dbReference type="SUPFAM" id="SSF52540">
    <property type="entry name" value="P-loop containing nucleoside triphosphate hydrolases"/>
    <property type="match status" value="2"/>
</dbReference>
<feature type="compositionally biased region" description="Acidic residues" evidence="12">
    <location>
        <begin position="83"/>
        <end position="104"/>
    </location>
</feature>
<evidence type="ECO:0000259" key="13">
    <source>
        <dbReference type="PROSITE" id="PS50893"/>
    </source>
</evidence>
<evidence type="ECO:0000256" key="11">
    <source>
        <dbReference type="ARBA" id="ARBA00073921"/>
    </source>
</evidence>
<evidence type="ECO:0000256" key="4">
    <source>
        <dbReference type="ARBA" id="ARBA00022490"/>
    </source>
</evidence>
<dbReference type="InterPro" id="IPR003439">
    <property type="entry name" value="ABC_transporter-like_ATP-bd"/>
</dbReference>
<protein>
    <recommendedName>
        <fullName evidence="11">ATP-binding cassette sub-family F member 1</fullName>
    </recommendedName>
</protein>
<evidence type="ECO:0000256" key="8">
    <source>
        <dbReference type="ARBA" id="ARBA00022840"/>
    </source>
</evidence>
<dbReference type="InterPro" id="IPR027417">
    <property type="entry name" value="P-loop_NTPase"/>
</dbReference>
<dbReference type="CDD" id="cd03221">
    <property type="entry name" value="ABCF_EF-3"/>
    <property type="match status" value="2"/>
</dbReference>
<sequence length="723" mass="81912">MPKKKSKQTKKEVEKENSKQVASDFSKDVDLDNEEFEEKLSLENDHMVEDGDQSKKDKKKKKKDKNPKKKAPETNKKEVSNGEAEDSSEENFNEDDENLDEDEDNSSRTLNNEKSKESDKPKLSHKDKKKLKKQMEYQKQIESLGGKAGDDQFTVSQAEKSAAQQSQFENAVDIKAENFSISARGKELFVNASLHVTAGRRYGLVGPNGHGKTTLLKHIANRSLSIPPTIDVLLCEQEVVADDTPAVDVVLQADVKCSELLAEAKTLEEEIGKGSLKKQERLNEVYEELMIIGADSAQARARRILSGLGFTMEMQNRATKNFSGGWRMRVSLARALFMEPTLLLLDEPTNHLDLNAVIWLDNYLQCWKKTLLVVSHDQSFLDNVCTDIIHLDSMKLFYYRGNYSQFKKMYVQKRKELVKEYEKQERRLKEMKASGKSTKVAEKAQKEALTRKQQKNQPKKHDDENGPTELIKRPKEYLVKFHFPNPVPLNPPILGLHNVNFAYPGQPPLFKNLDFGIDMQSRVAIVGPNGVGKTTFLRLLTGELSPTQGEQRQNHRIRIGKFDQHSGEQLNLDESPVEYLQRLFNLNYQDARKQLGSYGLVSHAHTIKNRDLSGGQKARVALAELALRAPDVLILDEPTNNLDIESIDALAEAISAFEGGVVIVTHDERLIRETNCQLWIIEHQNIDEIDGDFDDYRKELLESLGETVNNPSIAATQAMKQAE</sequence>
<feature type="domain" description="ABC transporter" evidence="13">
    <location>
        <begin position="494"/>
        <end position="708"/>
    </location>
</feature>
<keyword evidence="10" id="KW-0539">Nucleus</keyword>
<feature type="compositionally biased region" description="Basic and acidic residues" evidence="12">
    <location>
        <begin position="9"/>
        <end position="18"/>
    </location>
</feature>
<dbReference type="Pfam" id="PF00005">
    <property type="entry name" value="ABC_tran"/>
    <property type="match status" value="2"/>
</dbReference>
<feature type="domain" description="ABC transporter" evidence="13">
    <location>
        <begin position="174"/>
        <end position="418"/>
    </location>
</feature>
<feature type="region of interest" description="Disordered" evidence="12">
    <location>
        <begin position="428"/>
        <end position="469"/>
    </location>
</feature>
<evidence type="ECO:0000256" key="10">
    <source>
        <dbReference type="ARBA" id="ARBA00023242"/>
    </source>
</evidence>
<dbReference type="InterPro" id="IPR050611">
    <property type="entry name" value="ABCF"/>
</dbReference>
<dbReference type="FunFam" id="3.40.50.300:FF:000472">
    <property type="entry name" value="ATP-binding cassette, sub-family F (GCN20), member 1"/>
    <property type="match status" value="1"/>
</dbReference>
<keyword evidence="5" id="KW-0597">Phosphoprotein</keyword>
<dbReference type="EMBL" id="BMAO01038123">
    <property type="protein sequence ID" value="GFR22761.1"/>
    <property type="molecule type" value="Genomic_DNA"/>
</dbReference>
<dbReference type="GO" id="GO:0005737">
    <property type="term" value="C:cytoplasm"/>
    <property type="evidence" value="ECO:0007669"/>
    <property type="project" value="UniProtKB-SubCell"/>
</dbReference>
<gene>
    <name evidence="14" type="primary">Abcf1</name>
    <name evidence="14" type="ORF">TNCT_13271</name>
</gene>
<comment type="subcellular location">
    <subcellularLocation>
        <location evidence="2">Cytoplasm</location>
    </subcellularLocation>
    <subcellularLocation>
        <location evidence="1">Nucleus envelope</location>
    </subcellularLocation>
    <subcellularLocation>
        <location evidence="3">Nucleus</location>
        <location evidence="3">Nucleoplasm</location>
    </subcellularLocation>
</comment>
<dbReference type="PROSITE" id="PS50893">
    <property type="entry name" value="ABC_TRANSPORTER_2"/>
    <property type="match status" value="2"/>
</dbReference>
<dbReference type="PANTHER" id="PTHR19211:SF14">
    <property type="entry name" value="ATP-BINDING CASSETTE SUB-FAMILY F MEMBER 1"/>
    <property type="match status" value="1"/>
</dbReference>
<keyword evidence="4" id="KW-0963">Cytoplasm</keyword>
<dbReference type="AlphaFoldDB" id="A0A8X6JYM1"/>
<dbReference type="SMART" id="SM00382">
    <property type="entry name" value="AAA"/>
    <property type="match status" value="2"/>
</dbReference>
<feature type="compositionally biased region" description="Basic and acidic residues" evidence="12">
    <location>
        <begin position="459"/>
        <end position="469"/>
    </location>
</feature>
<evidence type="ECO:0000256" key="2">
    <source>
        <dbReference type="ARBA" id="ARBA00004496"/>
    </source>
</evidence>
<dbReference type="PROSITE" id="PS00211">
    <property type="entry name" value="ABC_TRANSPORTER_1"/>
    <property type="match status" value="2"/>
</dbReference>
<feature type="compositionally biased region" description="Basic and acidic residues" evidence="12">
    <location>
        <begin position="111"/>
        <end position="124"/>
    </location>
</feature>
<feature type="compositionally biased region" description="Basic residues" evidence="12">
    <location>
        <begin position="56"/>
        <end position="69"/>
    </location>
</feature>
<name>A0A8X6JYM1_TRICU</name>
<reference evidence="14" key="1">
    <citation type="submission" date="2020-07" db="EMBL/GenBank/DDBJ databases">
        <title>Multicomponent nature underlies the extraordinary mechanical properties of spider dragline silk.</title>
        <authorList>
            <person name="Kono N."/>
            <person name="Nakamura H."/>
            <person name="Mori M."/>
            <person name="Yoshida Y."/>
            <person name="Ohtoshi R."/>
            <person name="Malay A.D."/>
            <person name="Moran D.A.P."/>
            <person name="Tomita M."/>
            <person name="Numata K."/>
            <person name="Arakawa K."/>
        </authorList>
    </citation>
    <scope>NUCLEOTIDE SEQUENCE</scope>
</reference>
<evidence type="ECO:0000313" key="14">
    <source>
        <dbReference type="EMBL" id="GFR22761.1"/>
    </source>
</evidence>
<keyword evidence="15" id="KW-1185">Reference proteome</keyword>
<accession>A0A8X6JYM1</accession>
<feature type="compositionally biased region" description="Basic and acidic residues" evidence="12">
    <location>
        <begin position="38"/>
        <end position="55"/>
    </location>
</feature>
<keyword evidence="6" id="KW-0677">Repeat</keyword>
<dbReference type="PANTHER" id="PTHR19211">
    <property type="entry name" value="ATP-BINDING TRANSPORT PROTEIN-RELATED"/>
    <property type="match status" value="1"/>
</dbReference>
<keyword evidence="9" id="KW-0010">Activator</keyword>
<evidence type="ECO:0000256" key="5">
    <source>
        <dbReference type="ARBA" id="ARBA00022553"/>
    </source>
</evidence>
<dbReference type="Gene3D" id="3.40.50.300">
    <property type="entry name" value="P-loop containing nucleotide triphosphate hydrolases"/>
    <property type="match status" value="2"/>
</dbReference>
<evidence type="ECO:0000313" key="15">
    <source>
        <dbReference type="Proteomes" id="UP000887116"/>
    </source>
</evidence>
<keyword evidence="7" id="KW-0547">Nucleotide-binding</keyword>
<dbReference type="Proteomes" id="UP000887116">
    <property type="component" value="Unassembled WGS sequence"/>
</dbReference>
<dbReference type="InterPro" id="IPR017871">
    <property type="entry name" value="ABC_transporter-like_CS"/>
</dbReference>
<evidence type="ECO:0000256" key="3">
    <source>
        <dbReference type="ARBA" id="ARBA00004642"/>
    </source>
</evidence>
<dbReference type="OrthoDB" id="2110130at2759"/>
<dbReference type="GO" id="GO:0005654">
    <property type="term" value="C:nucleoplasm"/>
    <property type="evidence" value="ECO:0007669"/>
    <property type="project" value="UniProtKB-SubCell"/>
</dbReference>
<evidence type="ECO:0000256" key="1">
    <source>
        <dbReference type="ARBA" id="ARBA00004259"/>
    </source>
</evidence>
<evidence type="ECO:0000256" key="6">
    <source>
        <dbReference type="ARBA" id="ARBA00022737"/>
    </source>
</evidence>
<organism evidence="14 15">
    <name type="scientific">Trichonephila clavata</name>
    <name type="common">Joro spider</name>
    <name type="synonym">Nephila clavata</name>
    <dbReference type="NCBI Taxonomy" id="2740835"/>
    <lineage>
        <taxon>Eukaryota</taxon>
        <taxon>Metazoa</taxon>
        <taxon>Ecdysozoa</taxon>
        <taxon>Arthropoda</taxon>
        <taxon>Chelicerata</taxon>
        <taxon>Arachnida</taxon>
        <taxon>Araneae</taxon>
        <taxon>Araneomorphae</taxon>
        <taxon>Entelegynae</taxon>
        <taxon>Araneoidea</taxon>
        <taxon>Nephilidae</taxon>
        <taxon>Trichonephila</taxon>
    </lineage>
</organism>
<evidence type="ECO:0000256" key="9">
    <source>
        <dbReference type="ARBA" id="ARBA00023159"/>
    </source>
</evidence>
<dbReference type="GO" id="GO:0016887">
    <property type="term" value="F:ATP hydrolysis activity"/>
    <property type="evidence" value="ECO:0007669"/>
    <property type="project" value="InterPro"/>
</dbReference>
<dbReference type="InterPro" id="IPR003593">
    <property type="entry name" value="AAA+_ATPase"/>
</dbReference>
<dbReference type="GO" id="GO:0005635">
    <property type="term" value="C:nuclear envelope"/>
    <property type="evidence" value="ECO:0007669"/>
    <property type="project" value="UniProtKB-SubCell"/>
</dbReference>